<accession>A0A2Z6NYD4</accession>
<protein>
    <submittedName>
        <fullName evidence="2">Uncharacterized protein</fullName>
    </submittedName>
</protein>
<feature type="signal peptide" evidence="1">
    <location>
        <begin position="1"/>
        <end position="23"/>
    </location>
</feature>
<keyword evidence="1" id="KW-0732">Signal</keyword>
<gene>
    <name evidence="2" type="ORF">TSUD_390380</name>
</gene>
<proteinExistence type="predicted"/>
<reference evidence="3" key="1">
    <citation type="journal article" date="2017" name="Front. Plant Sci.">
        <title>Climate Clever Clovers: New Paradigm to Reduce the Environmental Footprint of Ruminants by Breeding Low Methanogenic Forages Utilizing Haplotype Variation.</title>
        <authorList>
            <person name="Kaur P."/>
            <person name="Appels R."/>
            <person name="Bayer P.E."/>
            <person name="Keeble-Gagnere G."/>
            <person name="Wang J."/>
            <person name="Hirakawa H."/>
            <person name="Shirasawa K."/>
            <person name="Vercoe P."/>
            <person name="Stefanova K."/>
            <person name="Durmic Z."/>
            <person name="Nichols P."/>
            <person name="Revell C."/>
            <person name="Isobe S.N."/>
            <person name="Edwards D."/>
            <person name="Erskine W."/>
        </authorList>
    </citation>
    <scope>NUCLEOTIDE SEQUENCE [LARGE SCALE GENOMIC DNA]</scope>
    <source>
        <strain evidence="3">cv. Daliak</strain>
    </source>
</reference>
<name>A0A2Z6NYD4_TRISU</name>
<evidence type="ECO:0000313" key="3">
    <source>
        <dbReference type="Proteomes" id="UP000242715"/>
    </source>
</evidence>
<evidence type="ECO:0000313" key="2">
    <source>
        <dbReference type="EMBL" id="GAU41352.1"/>
    </source>
</evidence>
<dbReference type="AlphaFoldDB" id="A0A2Z6NYD4"/>
<keyword evidence="3" id="KW-1185">Reference proteome</keyword>
<feature type="chain" id="PRO_5016384867" evidence="1">
    <location>
        <begin position="24"/>
        <end position="85"/>
    </location>
</feature>
<dbReference type="EMBL" id="DF973860">
    <property type="protein sequence ID" value="GAU41352.1"/>
    <property type="molecule type" value="Genomic_DNA"/>
</dbReference>
<sequence length="85" mass="9108">MTTVVQICSLCNLVGLLVEAVDGGCGRGLLYMATIGKDDHHLPTTKVAYASQFFHSSTNSACCENDGKETIVDGGQMRKEKVDNN</sequence>
<dbReference type="Proteomes" id="UP000242715">
    <property type="component" value="Unassembled WGS sequence"/>
</dbReference>
<evidence type="ECO:0000256" key="1">
    <source>
        <dbReference type="SAM" id="SignalP"/>
    </source>
</evidence>
<organism evidence="2 3">
    <name type="scientific">Trifolium subterraneum</name>
    <name type="common">Subterranean clover</name>
    <dbReference type="NCBI Taxonomy" id="3900"/>
    <lineage>
        <taxon>Eukaryota</taxon>
        <taxon>Viridiplantae</taxon>
        <taxon>Streptophyta</taxon>
        <taxon>Embryophyta</taxon>
        <taxon>Tracheophyta</taxon>
        <taxon>Spermatophyta</taxon>
        <taxon>Magnoliopsida</taxon>
        <taxon>eudicotyledons</taxon>
        <taxon>Gunneridae</taxon>
        <taxon>Pentapetalae</taxon>
        <taxon>rosids</taxon>
        <taxon>fabids</taxon>
        <taxon>Fabales</taxon>
        <taxon>Fabaceae</taxon>
        <taxon>Papilionoideae</taxon>
        <taxon>50 kb inversion clade</taxon>
        <taxon>NPAAA clade</taxon>
        <taxon>Hologalegina</taxon>
        <taxon>IRL clade</taxon>
        <taxon>Trifolieae</taxon>
        <taxon>Trifolium</taxon>
    </lineage>
</organism>